<dbReference type="PANTHER" id="PTHR36436:SF6">
    <property type="entry name" value="SLL5081 PROTEIN"/>
    <property type="match status" value="1"/>
</dbReference>
<name>A0AAU7C6B6_9BACT</name>
<protein>
    <submittedName>
        <fullName evidence="1">DUF1963 domain-containing protein</fullName>
    </submittedName>
</protein>
<dbReference type="SUPFAM" id="SSF142906">
    <property type="entry name" value="YjbR-like"/>
    <property type="match status" value="1"/>
</dbReference>
<dbReference type="InterPro" id="IPR035948">
    <property type="entry name" value="YwqG-like_sf"/>
</dbReference>
<accession>A0AAU7C6B6</accession>
<reference evidence="1" key="1">
    <citation type="submission" date="2024-05" db="EMBL/GenBank/DDBJ databases">
        <title>Planctomycetes of the genus Singulisphaera possess chitinolytic capabilities.</title>
        <authorList>
            <person name="Ivanova A."/>
        </authorList>
    </citation>
    <scope>NUCLEOTIDE SEQUENCE</scope>
    <source>
        <strain evidence="1">Ch08T</strain>
    </source>
</reference>
<dbReference type="RefSeq" id="WP_406693386.1">
    <property type="nucleotide sequence ID" value="NZ_CP155447.1"/>
</dbReference>
<proteinExistence type="predicted"/>
<dbReference type="EMBL" id="CP155447">
    <property type="protein sequence ID" value="XBH00717.1"/>
    <property type="molecule type" value="Genomic_DNA"/>
</dbReference>
<dbReference type="PANTHER" id="PTHR36436">
    <property type="entry name" value="SLL5081 PROTEIN"/>
    <property type="match status" value="1"/>
</dbReference>
<gene>
    <name evidence="1" type="ORF">V5E97_20395</name>
</gene>
<sequence length="381" mass="42942">MTSRSDDRDDFGILEGFLDTFAKIYLDEPAPVLMIRCGDDLRNQLEAVSSAVSVSERMHWETEGWTWTDVILDGSIPAETLLQLVDHSYQLLYDELDAAQHLRISMLQRGLGTEEILSELIVFRGLADRRSEIEQLARPAYLLRTERSDGFELSVGRTKIGGEPDLPEGLEWPVYRDGKPLAFLAQINLNELPEGAQRGGLPASGILSFFSVWGWQVEDDADPQIPDGEPAPDWTRILYHEDLGTLRRHPVPDGVNSFPAAVAEFVPIVCLPNNPGEPDVARLGWDEGTWEKFSEVVSDYDSVCSQRLGYPTRNLLLGYADYIQCFVDEVADRNLRLLFQLGSDDHAEMGWGDGGFLYFWADPRDIARRDFTKLHTDFQCG</sequence>
<evidence type="ECO:0000313" key="1">
    <source>
        <dbReference type="EMBL" id="XBH00717.1"/>
    </source>
</evidence>
<dbReference type="InterPro" id="IPR015315">
    <property type="entry name" value="DUF1963"/>
</dbReference>
<dbReference type="AlphaFoldDB" id="A0AAU7C6B6"/>
<dbReference type="InterPro" id="IPR038056">
    <property type="entry name" value="YjbR-like_sf"/>
</dbReference>
<dbReference type="Gene3D" id="2.30.320.10">
    <property type="entry name" value="YwqG-like"/>
    <property type="match status" value="1"/>
</dbReference>
<dbReference type="SUPFAM" id="SSF103032">
    <property type="entry name" value="Hypothetical protein YwqG"/>
    <property type="match status" value="1"/>
</dbReference>
<dbReference type="Pfam" id="PF09234">
    <property type="entry name" value="DUF1963"/>
    <property type="match status" value="1"/>
</dbReference>
<organism evidence="1">
    <name type="scientific">Singulisphaera sp. Ch08</name>
    <dbReference type="NCBI Taxonomy" id="3120278"/>
    <lineage>
        <taxon>Bacteria</taxon>
        <taxon>Pseudomonadati</taxon>
        <taxon>Planctomycetota</taxon>
        <taxon>Planctomycetia</taxon>
        <taxon>Isosphaerales</taxon>
        <taxon>Isosphaeraceae</taxon>
        <taxon>Singulisphaera</taxon>
    </lineage>
</organism>
<dbReference type="Gene3D" id="3.90.1150.30">
    <property type="match status" value="1"/>
</dbReference>